<accession>A0A1G2T022</accession>
<evidence type="ECO:0000256" key="1">
    <source>
        <dbReference type="ARBA" id="ARBA00004651"/>
    </source>
</evidence>
<feature type="transmembrane region" description="Helical" evidence="8">
    <location>
        <begin position="68"/>
        <end position="87"/>
    </location>
</feature>
<dbReference type="EMBL" id="MHVH01000005">
    <property type="protein sequence ID" value="OHA90462.1"/>
    <property type="molecule type" value="Genomic_DNA"/>
</dbReference>
<dbReference type="PRINTS" id="PR01806">
    <property type="entry name" value="VIRFACTRMVIN"/>
</dbReference>
<evidence type="ECO:0000256" key="7">
    <source>
        <dbReference type="ARBA" id="ARBA00023136"/>
    </source>
</evidence>
<comment type="caution">
    <text evidence="9">The sequence shown here is derived from an EMBL/GenBank/DDBJ whole genome shotgun (WGS) entry which is preliminary data.</text>
</comment>
<dbReference type="GO" id="GO:0034204">
    <property type="term" value="P:lipid translocation"/>
    <property type="evidence" value="ECO:0007669"/>
    <property type="project" value="TreeGrafter"/>
</dbReference>
<feature type="transmembrane region" description="Helical" evidence="8">
    <location>
        <begin position="287"/>
        <end position="305"/>
    </location>
</feature>
<evidence type="ECO:0000256" key="6">
    <source>
        <dbReference type="ARBA" id="ARBA00022989"/>
    </source>
</evidence>
<comment type="subcellular location">
    <subcellularLocation>
        <location evidence="1">Cell membrane</location>
        <topology evidence="1">Multi-pass membrane protein</topology>
    </subcellularLocation>
</comment>
<feature type="transmembrane region" description="Helical" evidence="8">
    <location>
        <begin position="142"/>
        <end position="162"/>
    </location>
</feature>
<organism evidence="9 10">
    <name type="scientific">Candidatus Zambryskibacteria bacterium RIFCSPHIGHO2_01_FULL_46_25</name>
    <dbReference type="NCBI Taxonomy" id="1802738"/>
    <lineage>
        <taxon>Bacteria</taxon>
        <taxon>Candidatus Zambryskiibacteriota</taxon>
    </lineage>
</organism>
<name>A0A1G2T022_9BACT</name>
<keyword evidence="3 8" id="KW-0812">Transmembrane</keyword>
<protein>
    <recommendedName>
        <fullName evidence="11">Lipid II flippase MurJ</fullName>
    </recommendedName>
</protein>
<feature type="transmembrane region" description="Helical" evidence="8">
    <location>
        <begin position="20"/>
        <end position="38"/>
    </location>
</feature>
<dbReference type="PANTHER" id="PTHR47019:SF1">
    <property type="entry name" value="LIPID II FLIPPASE MURJ"/>
    <property type="match status" value="1"/>
</dbReference>
<evidence type="ECO:0000256" key="4">
    <source>
        <dbReference type="ARBA" id="ARBA00022960"/>
    </source>
</evidence>
<reference evidence="9 10" key="1">
    <citation type="journal article" date="2016" name="Nat. Commun.">
        <title>Thousands of microbial genomes shed light on interconnected biogeochemical processes in an aquifer system.</title>
        <authorList>
            <person name="Anantharaman K."/>
            <person name="Brown C.T."/>
            <person name="Hug L.A."/>
            <person name="Sharon I."/>
            <person name="Castelle C.J."/>
            <person name="Probst A.J."/>
            <person name="Thomas B.C."/>
            <person name="Singh A."/>
            <person name="Wilkins M.J."/>
            <person name="Karaoz U."/>
            <person name="Brodie E.L."/>
            <person name="Williams K.H."/>
            <person name="Hubbard S.S."/>
            <person name="Banfield J.F."/>
        </authorList>
    </citation>
    <scope>NUCLEOTIDE SEQUENCE [LARGE SCALE GENOMIC DNA]</scope>
</reference>
<dbReference type="InterPro" id="IPR004268">
    <property type="entry name" value="MurJ"/>
</dbReference>
<feature type="transmembrane region" description="Helical" evidence="8">
    <location>
        <begin position="174"/>
        <end position="193"/>
    </location>
</feature>
<keyword evidence="5" id="KW-0573">Peptidoglycan synthesis</keyword>
<feature type="transmembrane region" description="Helical" evidence="8">
    <location>
        <begin position="440"/>
        <end position="462"/>
    </location>
</feature>
<dbReference type="GO" id="GO:0015648">
    <property type="term" value="F:lipid-linked peptidoglycan transporter activity"/>
    <property type="evidence" value="ECO:0007669"/>
    <property type="project" value="TreeGrafter"/>
</dbReference>
<evidence type="ECO:0008006" key="11">
    <source>
        <dbReference type="Google" id="ProtNLM"/>
    </source>
</evidence>
<keyword evidence="7 8" id="KW-0472">Membrane</keyword>
<keyword evidence="4" id="KW-0133">Cell shape</keyword>
<keyword evidence="6 8" id="KW-1133">Transmembrane helix</keyword>
<sequence>MVRKILGFFYKGFLDKEISTLNQAALLLGIFAFLSQVLAFLRDRLLAHIFGAGIELDIYYAAFRIPDFIFVTVASVVSLSVLIPFIIEKDAVGRVELKEFIASVFSFFGVLIIVASVAAYFLMPWIAEALFKGMTPLALLKLVSLSRLMLLSPIILGFSNLFGSLTQAFNRFTLYALAPLLYNLGIILGIVFLADKIGITGVAVGVVFGALLHMLVQVPFVAKEGLFPRLTLRFNIALIARIAKISFPRTITLAMSSITLLFLTSLASLMSTGSISVLSFAINLESVPLSLIGVSYSLAAFPTLSRRFQEKNVKAFLEQMILTSRFIIFWSLPLTALLIVLRAQIVRVILGTGMFDWNDTRLTAAALALFVLSSVFQCLLLLFMRGFYSAGFTKKPFYINLLSTIFLFAAAYGLVKFFYASEIFRYFIGALLRVEDLPNTAVLMLPLAFSLGTILNVLLLWISFEREFSGYSNGVMRALFEAFGASVIIGAVAYAGLGIFDTVFNTATLVGLFLQGLVAGLIAISAGILVLIGLKNKEISDVWDAVHERFWKVKVIATDPEIV</sequence>
<dbReference type="Pfam" id="PF03023">
    <property type="entry name" value="MurJ"/>
    <property type="match status" value="1"/>
</dbReference>
<evidence type="ECO:0000313" key="10">
    <source>
        <dbReference type="Proteomes" id="UP000178107"/>
    </source>
</evidence>
<dbReference type="InterPro" id="IPR051050">
    <property type="entry name" value="Lipid_II_flippase_MurJ/MviN"/>
</dbReference>
<dbReference type="GO" id="GO:0008360">
    <property type="term" value="P:regulation of cell shape"/>
    <property type="evidence" value="ECO:0007669"/>
    <property type="project" value="UniProtKB-KW"/>
</dbReference>
<feature type="transmembrane region" description="Helical" evidence="8">
    <location>
        <begin position="396"/>
        <end position="420"/>
    </location>
</feature>
<evidence type="ECO:0000256" key="8">
    <source>
        <dbReference type="SAM" id="Phobius"/>
    </source>
</evidence>
<evidence type="ECO:0000256" key="3">
    <source>
        <dbReference type="ARBA" id="ARBA00022692"/>
    </source>
</evidence>
<evidence type="ECO:0000313" key="9">
    <source>
        <dbReference type="EMBL" id="OHA90462.1"/>
    </source>
</evidence>
<feature type="transmembrane region" description="Helical" evidence="8">
    <location>
        <begin position="474"/>
        <end position="500"/>
    </location>
</feature>
<feature type="transmembrane region" description="Helical" evidence="8">
    <location>
        <begin position="199"/>
        <end position="222"/>
    </location>
</feature>
<dbReference type="GO" id="GO:0009252">
    <property type="term" value="P:peptidoglycan biosynthetic process"/>
    <property type="evidence" value="ECO:0007669"/>
    <property type="project" value="UniProtKB-KW"/>
</dbReference>
<gene>
    <name evidence="9" type="ORF">A2838_02655</name>
</gene>
<feature type="transmembrane region" description="Helical" evidence="8">
    <location>
        <begin position="326"/>
        <end position="350"/>
    </location>
</feature>
<evidence type="ECO:0000256" key="2">
    <source>
        <dbReference type="ARBA" id="ARBA00022475"/>
    </source>
</evidence>
<evidence type="ECO:0000256" key="5">
    <source>
        <dbReference type="ARBA" id="ARBA00022984"/>
    </source>
</evidence>
<feature type="transmembrane region" description="Helical" evidence="8">
    <location>
        <begin position="99"/>
        <end position="122"/>
    </location>
</feature>
<feature type="transmembrane region" description="Helical" evidence="8">
    <location>
        <begin position="251"/>
        <end position="281"/>
    </location>
</feature>
<feature type="transmembrane region" description="Helical" evidence="8">
    <location>
        <begin position="362"/>
        <end position="384"/>
    </location>
</feature>
<dbReference type="PANTHER" id="PTHR47019">
    <property type="entry name" value="LIPID II FLIPPASE MURJ"/>
    <property type="match status" value="1"/>
</dbReference>
<keyword evidence="2" id="KW-1003">Cell membrane</keyword>
<proteinExistence type="predicted"/>
<dbReference type="GO" id="GO:0005886">
    <property type="term" value="C:plasma membrane"/>
    <property type="evidence" value="ECO:0007669"/>
    <property type="project" value="UniProtKB-SubCell"/>
</dbReference>
<feature type="transmembrane region" description="Helical" evidence="8">
    <location>
        <begin position="512"/>
        <end position="534"/>
    </location>
</feature>
<dbReference type="AlphaFoldDB" id="A0A1G2T022"/>
<dbReference type="Proteomes" id="UP000178107">
    <property type="component" value="Unassembled WGS sequence"/>
</dbReference>